<sequence length="78" mass="8528">MTDAHRRLADAMIAEIVEQESMAHELAEFAALMEADDHLATAATFRSMSRSRWIKGMELRGNLAALEVTNHDATKGGG</sequence>
<evidence type="ECO:0000313" key="1">
    <source>
        <dbReference type="EMBL" id="OAS12438.1"/>
    </source>
</evidence>
<reference evidence="1 2" key="1">
    <citation type="submission" date="2016-04" db="EMBL/GenBank/DDBJ databases">
        <authorList>
            <person name="Evans L.H."/>
            <person name="Alamgir A."/>
            <person name="Owens N."/>
            <person name="Weber N.D."/>
            <person name="Virtaneva K."/>
            <person name="Barbian K."/>
            <person name="Babar A."/>
            <person name="Rosenke K."/>
        </authorList>
    </citation>
    <scope>NUCLEOTIDE SEQUENCE [LARGE SCALE GENOMIC DNA]</scope>
    <source>
        <strain evidence="1 2">PMB02</strain>
    </source>
</reference>
<protein>
    <submittedName>
        <fullName evidence="1">Uncharacterized protein</fullName>
    </submittedName>
</protein>
<organism evidence="1 2">
    <name type="scientific">Methylobacterium platani</name>
    <dbReference type="NCBI Taxonomy" id="427683"/>
    <lineage>
        <taxon>Bacteria</taxon>
        <taxon>Pseudomonadati</taxon>
        <taxon>Pseudomonadota</taxon>
        <taxon>Alphaproteobacteria</taxon>
        <taxon>Hyphomicrobiales</taxon>
        <taxon>Methylobacteriaceae</taxon>
        <taxon>Methylobacterium</taxon>
    </lineage>
</organism>
<accession>A0A179RUP0</accession>
<dbReference type="EMBL" id="LWHQ01000111">
    <property type="protein sequence ID" value="OAS12438.1"/>
    <property type="molecule type" value="Genomic_DNA"/>
</dbReference>
<dbReference type="OrthoDB" id="7999401at2"/>
<comment type="caution">
    <text evidence="1">The sequence shown here is derived from an EMBL/GenBank/DDBJ whole genome shotgun (WGS) entry which is preliminary data.</text>
</comment>
<evidence type="ECO:0000313" key="2">
    <source>
        <dbReference type="Proteomes" id="UP000078316"/>
    </source>
</evidence>
<name>A0A179RUP0_9HYPH</name>
<dbReference type="Proteomes" id="UP000078316">
    <property type="component" value="Unassembled WGS sequence"/>
</dbReference>
<proteinExistence type="predicted"/>
<dbReference type="AlphaFoldDB" id="A0A179RUP0"/>
<dbReference type="RefSeq" id="WP_064504508.1">
    <property type="nucleotide sequence ID" value="NZ_LWHQ01000111.1"/>
</dbReference>
<gene>
    <name evidence="1" type="ORF">A5481_31430</name>
</gene>